<dbReference type="EMBL" id="NOXS01000032">
    <property type="protein sequence ID" value="OYQ18721.1"/>
    <property type="molecule type" value="Genomic_DNA"/>
</dbReference>
<dbReference type="Gene3D" id="3.40.50.1820">
    <property type="entry name" value="alpha/beta hydrolase"/>
    <property type="match status" value="1"/>
</dbReference>
<sequence>MRRKSAFVKETEKTAGDCLRRIIASRTGKSNKSAGLGRLTGVFVRRLAGATAFARVRAAVFRNEAPVSDLPELIFCPGLLCDEALWRPQATALGGRLAMRVADTTKDDTIAGMAARLLADAPPRFALAGLSMGGYLALEVLRQARERVTRVALLDTSARPDTEEQQERRRALMRMAQVGRFKGVTPRLLPLLIHPDRMEDAALVETIIGMAQRIGREGFLRQQNAILTRADSVPDLPGFTCPALVIVGRQDALTPPERAEEIAAGLPNAKLVILENCGHLASLEQPDIVADLFEDFFLTEAA</sequence>
<proteinExistence type="predicted"/>
<dbReference type="AlphaFoldDB" id="A0A255XPB5"/>
<protein>
    <recommendedName>
        <fullName evidence="1">AB hydrolase-1 domain-containing protein</fullName>
    </recommendedName>
</protein>
<evidence type="ECO:0000259" key="1">
    <source>
        <dbReference type="Pfam" id="PF12697"/>
    </source>
</evidence>
<dbReference type="SUPFAM" id="SSF53474">
    <property type="entry name" value="alpha/beta-Hydrolases"/>
    <property type="match status" value="1"/>
</dbReference>
<evidence type="ECO:0000313" key="3">
    <source>
        <dbReference type="Proteomes" id="UP000216361"/>
    </source>
</evidence>
<dbReference type="Proteomes" id="UP000216361">
    <property type="component" value="Unassembled WGS sequence"/>
</dbReference>
<dbReference type="PANTHER" id="PTHR43798">
    <property type="entry name" value="MONOACYLGLYCEROL LIPASE"/>
    <property type="match status" value="1"/>
</dbReference>
<dbReference type="InterPro" id="IPR050266">
    <property type="entry name" value="AB_hydrolase_sf"/>
</dbReference>
<dbReference type="PRINTS" id="PR00111">
    <property type="entry name" value="ABHYDROLASE"/>
</dbReference>
<dbReference type="Pfam" id="PF12697">
    <property type="entry name" value="Abhydrolase_6"/>
    <property type="match status" value="1"/>
</dbReference>
<dbReference type="PANTHER" id="PTHR43798:SF29">
    <property type="entry name" value="AB HYDROLASE-1 DOMAIN-CONTAINING PROTEIN"/>
    <property type="match status" value="1"/>
</dbReference>
<keyword evidence="3" id="KW-1185">Reference proteome</keyword>
<dbReference type="OrthoDB" id="5491135at2"/>
<feature type="domain" description="AB hydrolase-1" evidence="1">
    <location>
        <begin position="104"/>
        <end position="291"/>
    </location>
</feature>
<gene>
    <name evidence="2" type="ORF">CHR90_10705</name>
</gene>
<comment type="caution">
    <text evidence="2">The sequence shown here is derived from an EMBL/GenBank/DDBJ whole genome shotgun (WGS) entry which is preliminary data.</text>
</comment>
<reference evidence="2 3" key="1">
    <citation type="submission" date="2017-07" db="EMBL/GenBank/DDBJ databases">
        <title>Elstera cyanobacteriorum sp. nov., a novel bacterium isolated from cyanobacterial aggregates in a eutrophic lake.</title>
        <authorList>
            <person name="Cai H."/>
        </authorList>
    </citation>
    <scope>NUCLEOTIDE SEQUENCE [LARGE SCALE GENOMIC DNA]</scope>
    <source>
        <strain evidence="2 3">TH019</strain>
    </source>
</reference>
<evidence type="ECO:0000313" key="2">
    <source>
        <dbReference type="EMBL" id="OYQ18721.1"/>
    </source>
</evidence>
<organism evidence="2 3">
    <name type="scientific">Elstera cyanobacteriorum</name>
    <dbReference type="NCBI Taxonomy" id="2022747"/>
    <lineage>
        <taxon>Bacteria</taxon>
        <taxon>Pseudomonadati</taxon>
        <taxon>Pseudomonadota</taxon>
        <taxon>Alphaproteobacteria</taxon>
        <taxon>Rhodospirillales</taxon>
        <taxon>Rhodospirillaceae</taxon>
        <taxon>Elstera</taxon>
    </lineage>
</organism>
<dbReference type="InterPro" id="IPR000073">
    <property type="entry name" value="AB_hydrolase_1"/>
</dbReference>
<accession>A0A255XPB5</accession>
<name>A0A255XPB5_9PROT</name>
<dbReference type="InterPro" id="IPR029058">
    <property type="entry name" value="AB_hydrolase_fold"/>
</dbReference>